<feature type="region of interest" description="Disordered" evidence="5">
    <location>
        <begin position="54"/>
        <end position="81"/>
    </location>
</feature>
<dbReference type="EMBL" id="FUXI01000012">
    <property type="protein sequence ID" value="SJZ71221.1"/>
    <property type="molecule type" value="Genomic_DNA"/>
</dbReference>
<sequence length="126" mass="13952">MKNRVAFFCFLLSLLIFSGNTKTNADESTVVDDNVNHIRISIPKDVVVEPDMPDGVKPSKTLPDTNATANTTTKTSGSNNLGSFGEEHSAYFTIIGLLLMNLVLLLLILRKRQNEDKEKSIKENVQ</sequence>
<dbReference type="Pfam" id="PF00746">
    <property type="entry name" value="Gram_pos_anchor"/>
    <property type="match status" value="1"/>
</dbReference>
<dbReference type="STRING" id="263852.SAMN02745116_01225"/>
<keyword evidence="6" id="KW-0472">Membrane</keyword>
<evidence type="ECO:0000256" key="6">
    <source>
        <dbReference type="SAM" id="Phobius"/>
    </source>
</evidence>
<reference evidence="9 10" key="1">
    <citation type="submission" date="2017-02" db="EMBL/GenBank/DDBJ databases">
        <authorList>
            <person name="Peterson S.W."/>
        </authorList>
    </citation>
    <scope>NUCLEOTIDE SEQUENCE [LARGE SCALE GENOMIC DNA]</scope>
    <source>
        <strain evidence="9 10">ATCC BAA-1030</strain>
    </source>
</reference>
<evidence type="ECO:0000259" key="8">
    <source>
        <dbReference type="Pfam" id="PF00746"/>
    </source>
</evidence>
<feature type="transmembrane region" description="Helical" evidence="6">
    <location>
        <begin position="90"/>
        <end position="109"/>
    </location>
</feature>
<feature type="compositionally biased region" description="Low complexity" evidence="5">
    <location>
        <begin position="65"/>
        <end position="80"/>
    </location>
</feature>
<keyword evidence="4" id="KW-0572">Peptidoglycan-anchor</keyword>
<accession>A0A1T4MWC9</accession>
<evidence type="ECO:0000256" key="4">
    <source>
        <dbReference type="ARBA" id="ARBA00023088"/>
    </source>
</evidence>
<keyword evidence="10" id="KW-1185">Reference proteome</keyword>
<evidence type="ECO:0000256" key="5">
    <source>
        <dbReference type="SAM" id="MobiDB-lite"/>
    </source>
</evidence>
<evidence type="ECO:0000256" key="1">
    <source>
        <dbReference type="ARBA" id="ARBA00022512"/>
    </source>
</evidence>
<evidence type="ECO:0000256" key="7">
    <source>
        <dbReference type="SAM" id="SignalP"/>
    </source>
</evidence>
<feature type="chain" id="PRO_5012820664" description="Gram-positive cocci surface proteins LPxTG domain-containing protein" evidence="7">
    <location>
        <begin position="26"/>
        <end position="126"/>
    </location>
</feature>
<dbReference type="Proteomes" id="UP000190328">
    <property type="component" value="Unassembled WGS sequence"/>
</dbReference>
<keyword evidence="2" id="KW-0964">Secreted</keyword>
<evidence type="ECO:0000256" key="2">
    <source>
        <dbReference type="ARBA" id="ARBA00022525"/>
    </source>
</evidence>
<protein>
    <recommendedName>
        <fullName evidence="8">Gram-positive cocci surface proteins LPxTG domain-containing protein</fullName>
    </recommendedName>
</protein>
<evidence type="ECO:0000256" key="3">
    <source>
        <dbReference type="ARBA" id="ARBA00022729"/>
    </source>
</evidence>
<organism evidence="9 10">
    <name type="scientific">Pilibacter termitis</name>
    <dbReference type="NCBI Taxonomy" id="263852"/>
    <lineage>
        <taxon>Bacteria</taxon>
        <taxon>Bacillati</taxon>
        <taxon>Bacillota</taxon>
        <taxon>Bacilli</taxon>
        <taxon>Lactobacillales</taxon>
        <taxon>Enterococcaceae</taxon>
        <taxon>Pilibacter</taxon>
    </lineage>
</organism>
<feature type="domain" description="Gram-positive cocci surface proteins LPxTG" evidence="8">
    <location>
        <begin position="85"/>
        <end position="114"/>
    </location>
</feature>
<name>A0A1T4MWC9_9ENTE</name>
<gene>
    <name evidence="9" type="ORF">SAMN02745116_01225</name>
</gene>
<proteinExistence type="predicted"/>
<keyword evidence="3 7" id="KW-0732">Signal</keyword>
<dbReference type="InterPro" id="IPR019931">
    <property type="entry name" value="LPXTG_anchor"/>
</dbReference>
<feature type="signal peptide" evidence="7">
    <location>
        <begin position="1"/>
        <end position="25"/>
    </location>
</feature>
<keyword evidence="6" id="KW-0812">Transmembrane</keyword>
<evidence type="ECO:0000313" key="10">
    <source>
        <dbReference type="Proteomes" id="UP000190328"/>
    </source>
</evidence>
<keyword evidence="6" id="KW-1133">Transmembrane helix</keyword>
<evidence type="ECO:0000313" key="9">
    <source>
        <dbReference type="EMBL" id="SJZ71221.1"/>
    </source>
</evidence>
<dbReference type="AlphaFoldDB" id="A0A1T4MWC9"/>
<keyword evidence="1" id="KW-0134">Cell wall</keyword>
<dbReference type="RefSeq" id="WP_078807161.1">
    <property type="nucleotide sequence ID" value="NZ_FUXI01000012.1"/>
</dbReference>